<reference evidence="5" key="1">
    <citation type="submission" date="2023-07" db="EMBL/GenBank/DDBJ databases">
        <title>Black Yeasts Isolated from many extreme environments.</title>
        <authorList>
            <person name="Coleine C."/>
            <person name="Stajich J.E."/>
            <person name="Selbmann L."/>
        </authorList>
    </citation>
    <scope>NUCLEOTIDE SEQUENCE</scope>
    <source>
        <strain evidence="5">CCFEE 5485</strain>
    </source>
</reference>
<dbReference type="PANTHER" id="PTHR48025">
    <property type="entry name" value="OS02G0815200 PROTEIN"/>
    <property type="match status" value="1"/>
</dbReference>
<dbReference type="GO" id="GO:0003723">
    <property type="term" value="F:RNA binding"/>
    <property type="evidence" value="ECO:0007669"/>
    <property type="project" value="UniProtKB-UniRule"/>
</dbReference>
<comment type="caution">
    <text evidence="5">The sequence shown here is derived from an EMBL/GenBank/DDBJ whole genome shotgun (WGS) entry which is preliminary data.</text>
</comment>
<gene>
    <name evidence="5" type="ORF">LTR78_010159</name>
</gene>
<evidence type="ECO:0000256" key="1">
    <source>
        <dbReference type="ARBA" id="ARBA00022884"/>
    </source>
</evidence>
<dbReference type="AlphaFoldDB" id="A0AAE0TQL4"/>
<dbReference type="Proteomes" id="UP001274830">
    <property type="component" value="Unassembled WGS sequence"/>
</dbReference>
<sequence>MSGTKRLYVGNLPYVAQKADVAAFFAKHNVEVLNIDISIDSFTGRNPSYCFVDFTTEAAAETARQTLQGQLIRGRPIKVNIDTGNRQAPRGPRTEGAPLPPDNRYVYDRWTRNDAPDHWLGPQTEGRRVWVGGLPIMRTQLETHEMMRGLFSG</sequence>
<accession>A0AAE0TQL4</accession>
<feature type="domain" description="RRM" evidence="4">
    <location>
        <begin position="5"/>
        <end position="84"/>
    </location>
</feature>
<dbReference type="Gene3D" id="3.30.70.330">
    <property type="match status" value="1"/>
</dbReference>
<evidence type="ECO:0000259" key="4">
    <source>
        <dbReference type="PROSITE" id="PS50102"/>
    </source>
</evidence>
<dbReference type="Pfam" id="PF00076">
    <property type="entry name" value="RRM_1"/>
    <property type="match status" value="1"/>
</dbReference>
<protein>
    <recommendedName>
        <fullName evidence="4">RRM domain-containing protein</fullName>
    </recommendedName>
</protein>
<name>A0AAE0TQL4_9PEZI</name>
<dbReference type="EMBL" id="JAUTXT010000066">
    <property type="protein sequence ID" value="KAK3669987.1"/>
    <property type="molecule type" value="Genomic_DNA"/>
</dbReference>
<keyword evidence="6" id="KW-1185">Reference proteome</keyword>
<dbReference type="InterPro" id="IPR012677">
    <property type="entry name" value="Nucleotide-bd_a/b_plait_sf"/>
</dbReference>
<dbReference type="PANTHER" id="PTHR48025:SF1">
    <property type="entry name" value="RRM DOMAIN-CONTAINING PROTEIN"/>
    <property type="match status" value="1"/>
</dbReference>
<evidence type="ECO:0000256" key="3">
    <source>
        <dbReference type="SAM" id="MobiDB-lite"/>
    </source>
</evidence>
<proteinExistence type="predicted"/>
<dbReference type="SUPFAM" id="SSF54928">
    <property type="entry name" value="RNA-binding domain, RBD"/>
    <property type="match status" value="1"/>
</dbReference>
<feature type="region of interest" description="Disordered" evidence="3">
    <location>
        <begin position="82"/>
        <end position="102"/>
    </location>
</feature>
<dbReference type="InterPro" id="IPR000504">
    <property type="entry name" value="RRM_dom"/>
</dbReference>
<dbReference type="PROSITE" id="PS50102">
    <property type="entry name" value="RRM"/>
    <property type="match status" value="1"/>
</dbReference>
<dbReference type="InterPro" id="IPR050502">
    <property type="entry name" value="Euk_RNA-bind_prot"/>
</dbReference>
<keyword evidence="1 2" id="KW-0694">RNA-binding</keyword>
<evidence type="ECO:0000256" key="2">
    <source>
        <dbReference type="PROSITE-ProRule" id="PRU00176"/>
    </source>
</evidence>
<evidence type="ECO:0000313" key="6">
    <source>
        <dbReference type="Proteomes" id="UP001274830"/>
    </source>
</evidence>
<dbReference type="SMART" id="SM00360">
    <property type="entry name" value="RRM"/>
    <property type="match status" value="1"/>
</dbReference>
<evidence type="ECO:0000313" key="5">
    <source>
        <dbReference type="EMBL" id="KAK3669987.1"/>
    </source>
</evidence>
<dbReference type="CDD" id="cd00590">
    <property type="entry name" value="RRM_SF"/>
    <property type="match status" value="1"/>
</dbReference>
<dbReference type="InterPro" id="IPR035979">
    <property type="entry name" value="RBD_domain_sf"/>
</dbReference>
<organism evidence="5 6">
    <name type="scientific">Recurvomyces mirabilis</name>
    <dbReference type="NCBI Taxonomy" id="574656"/>
    <lineage>
        <taxon>Eukaryota</taxon>
        <taxon>Fungi</taxon>
        <taxon>Dikarya</taxon>
        <taxon>Ascomycota</taxon>
        <taxon>Pezizomycotina</taxon>
        <taxon>Dothideomycetes</taxon>
        <taxon>Dothideomycetidae</taxon>
        <taxon>Mycosphaerellales</taxon>
        <taxon>Teratosphaeriaceae</taxon>
        <taxon>Recurvomyces</taxon>
    </lineage>
</organism>